<dbReference type="PROSITE" id="PS50893">
    <property type="entry name" value="ABC_TRANSPORTER_2"/>
    <property type="match status" value="1"/>
</dbReference>
<evidence type="ECO:0000256" key="5">
    <source>
        <dbReference type="ARBA" id="ARBA00022989"/>
    </source>
</evidence>
<dbReference type="PROSITE" id="PS00211">
    <property type="entry name" value="ABC_TRANSPORTER_1"/>
    <property type="match status" value="1"/>
</dbReference>
<evidence type="ECO:0000313" key="12">
    <source>
        <dbReference type="Proteomes" id="UP001595715"/>
    </source>
</evidence>
<feature type="transmembrane region" description="Helical" evidence="8">
    <location>
        <begin position="162"/>
        <end position="181"/>
    </location>
</feature>
<feature type="domain" description="ABC transporter" evidence="9">
    <location>
        <begin position="392"/>
        <end position="626"/>
    </location>
</feature>
<keyword evidence="6 8" id="KW-0472">Membrane</keyword>
<dbReference type="CDD" id="cd03254">
    <property type="entry name" value="ABCC_Glucan_exporter_like"/>
    <property type="match status" value="1"/>
</dbReference>
<dbReference type="GO" id="GO:0005524">
    <property type="term" value="F:ATP binding"/>
    <property type="evidence" value="ECO:0007669"/>
    <property type="project" value="UniProtKB-KW"/>
</dbReference>
<proteinExistence type="predicted"/>
<evidence type="ECO:0000313" key="11">
    <source>
        <dbReference type="EMBL" id="MFC4100195.1"/>
    </source>
</evidence>
<dbReference type="SMART" id="SM00382">
    <property type="entry name" value="AAA"/>
    <property type="match status" value="1"/>
</dbReference>
<feature type="region of interest" description="Disordered" evidence="7">
    <location>
        <begin position="1"/>
        <end position="22"/>
    </location>
</feature>
<dbReference type="InterPro" id="IPR027417">
    <property type="entry name" value="P-loop_NTPase"/>
</dbReference>
<evidence type="ECO:0000259" key="10">
    <source>
        <dbReference type="PROSITE" id="PS50929"/>
    </source>
</evidence>
<dbReference type="InterPro" id="IPR003593">
    <property type="entry name" value="AAA+_ATPase"/>
</dbReference>
<feature type="transmembrane region" description="Helical" evidence="8">
    <location>
        <begin position="43"/>
        <end position="61"/>
    </location>
</feature>
<evidence type="ECO:0000256" key="4">
    <source>
        <dbReference type="ARBA" id="ARBA00022840"/>
    </source>
</evidence>
<dbReference type="InterPro" id="IPR039421">
    <property type="entry name" value="Type_1_exporter"/>
</dbReference>
<dbReference type="EMBL" id="JBHSAM010000023">
    <property type="protein sequence ID" value="MFC4100195.1"/>
    <property type="molecule type" value="Genomic_DNA"/>
</dbReference>
<keyword evidence="3" id="KW-0547">Nucleotide-binding</keyword>
<dbReference type="InterPro" id="IPR017871">
    <property type="entry name" value="ABC_transporter-like_CS"/>
</dbReference>
<dbReference type="PROSITE" id="PS50929">
    <property type="entry name" value="ABC_TM1F"/>
    <property type="match status" value="1"/>
</dbReference>
<feature type="domain" description="ABC transmembrane type-1" evidence="10">
    <location>
        <begin position="46"/>
        <end position="330"/>
    </location>
</feature>
<dbReference type="PANTHER" id="PTHR43394:SF1">
    <property type="entry name" value="ATP-BINDING CASSETTE SUB-FAMILY B MEMBER 10, MITOCHONDRIAL"/>
    <property type="match status" value="1"/>
</dbReference>
<feature type="transmembrane region" description="Helical" evidence="8">
    <location>
        <begin position="81"/>
        <end position="104"/>
    </location>
</feature>
<feature type="transmembrane region" description="Helical" evidence="8">
    <location>
        <begin position="187"/>
        <end position="208"/>
    </location>
</feature>
<evidence type="ECO:0000256" key="6">
    <source>
        <dbReference type="ARBA" id="ARBA00023136"/>
    </source>
</evidence>
<dbReference type="Proteomes" id="UP001595715">
    <property type="component" value="Unassembled WGS sequence"/>
</dbReference>
<comment type="caution">
    <text evidence="11">The sequence shown here is derived from an EMBL/GenBank/DDBJ whole genome shotgun (WGS) entry which is preliminary data.</text>
</comment>
<keyword evidence="4 11" id="KW-0067">ATP-binding</keyword>
<evidence type="ECO:0000256" key="7">
    <source>
        <dbReference type="SAM" id="MobiDB-lite"/>
    </source>
</evidence>
<dbReference type="Gene3D" id="1.20.1560.10">
    <property type="entry name" value="ABC transporter type 1, transmembrane domain"/>
    <property type="match status" value="1"/>
</dbReference>
<feature type="transmembrane region" description="Helical" evidence="8">
    <location>
        <begin position="277"/>
        <end position="295"/>
    </location>
</feature>
<evidence type="ECO:0000256" key="3">
    <source>
        <dbReference type="ARBA" id="ARBA00022741"/>
    </source>
</evidence>
<accession>A0ABV8K2R2</accession>
<dbReference type="InterPro" id="IPR011527">
    <property type="entry name" value="ABC1_TM_dom"/>
</dbReference>
<sequence>MRPAQAIHNWQADQKGDPGRQDEKPQYISAFKALSGYVKPHRWALAGVMVCTVVAILSELLQPYLMKIAIDDNLLAGKNDFRGLLLICAVYLGLSVSSFVFAYLQNNLLQQIGQSIVARIRKQLFGHIMKQSMGYFDRMSSGSLITHVSSDTEALNQFFSQVLLSLFRDGLTLLFILVLMFQLDTTLALYSLVLLPVIFLIAIAFRSFMRTTYQLARTRLSRMVAFVAENLSGMGLIQAFHQQKEQERQFDERNALYFRANLREIRTNVLFGRTFDILSNLAIALVTWIGGFAVLGKQLEFGVLYAFITYIRQFFQPINTITQQWNTLQSATVAVSRIWTIFGTEPEITDKTEDAPRSAERAVTRKLMTLTTEGSQGASEEAQPLGSVRGEIDFEHISFSYEEGIPIIQGLDLHINPGEMIGVVGTTGAGKSSLISLLCRFYDVKEGSIRIDGTDVRDIPQATLHRLIGLVQQEPYLYSGSIVDNVRMFDESISREDVMRACEFVGADAIVQKLPDGYDTRLSERGSGLSAGERQLISFARIIVFKPKVLILDEASANLDSQTEQLIQHALSIVSKQRTTIVIAHRLSTIMQADRIIVMSHGEIVEQGSHQELIELGGQYRELYEHSQGQQAG</sequence>
<evidence type="ECO:0000256" key="2">
    <source>
        <dbReference type="ARBA" id="ARBA00022692"/>
    </source>
</evidence>
<dbReference type="Pfam" id="PF00005">
    <property type="entry name" value="ABC_tran"/>
    <property type="match status" value="1"/>
</dbReference>
<keyword evidence="12" id="KW-1185">Reference proteome</keyword>
<comment type="subcellular location">
    <subcellularLocation>
        <location evidence="1">Cell membrane</location>
        <topology evidence="1">Multi-pass membrane protein</topology>
    </subcellularLocation>
</comment>
<dbReference type="SUPFAM" id="SSF52540">
    <property type="entry name" value="P-loop containing nucleoside triphosphate hydrolases"/>
    <property type="match status" value="1"/>
</dbReference>
<evidence type="ECO:0000259" key="9">
    <source>
        <dbReference type="PROSITE" id="PS50893"/>
    </source>
</evidence>
<dbReference type="Gene3D" id="3.40.50.300">
    <property type="entry name" value="P-loop containing nucleotide triphosphate hydrolases"/>
    <property type="match status" value="1"/>
</dbReference>
<evidence type="ECO:0000256" key="1">
    <source>
        <dbReference type="ARBA" id="ARBA00004651"/>
    </source>
</evidence>
<dbReference type="CDD" id="cd18544">
    <property type="entry name" value="ABC_6TM_TmrA_like"/>
    <property type="match status" value="1"/>
</dbReference>
<evidence type="ECO:0000256" key="8">
    <source>
        <dbReference type="SAM" id="Phobius"/>
    </source>
</evidence>
<dbReference type="InterPro" id="IPR036640">
    <property type="entry name" value="ABC1_TM_sf"/>
</dbReference>
<dbReference type="PANTHER" id="PTHR43394">
    <property type="entry name" value="ATP-DEPENDENT PERMEASE MDL1, MITOCHONDRIAL"/>
    <property type="match status" value="1"/>
</dbReference>
<keyword evidence="2 8" id="KW-0812">Transmembrane</keyword>
<organism evidence="11 12">
    <name type="scientific">Paenibacillus xanthanilyticus</name>
    <dbReference type="NCBI Taxonomy" id="1783531"/>
    <lineage>
        <taxon>Bacteria</taxon>
        <taxon>Bacillati</taxon>
        <taxon>Bacillota</taxon>
        <taxon>Bacilli</taxon>
        <taxon>Bacillales</taxon>
        <taxon>Paenibacillaceae</taxon>
        <taxon>Paenibacillus</taxon>
    </lineage>
</organism>
<dbReference type="Pfam" id="PF00664">
    <property type="entry name" value="ABC_membrane"/>
    <property type="match status" value="1"/>
</dbReference>
<reference evidence="12" key="1">
    <citation type="journal article" date="2019" name="Int. J. Syst. Evol. Microbiol.">
        <title>The Global Catalogue of Microorganisms (GCM) 10K type strain sequencing project: providing services to taxonomists for standard genome sequencing and annotation.</title>
        <authorList>
            <consortium name="The Broad Institute Genomics Platform"/>
            <consortium name="The Broad Institute Genome Sequencing Center for Infectious Disease"/>
            <person name="Wu L."/>
            <person name="Ma J."/>
        </authorList>
    </citation>
    <scope>NUCLEOTIDE SEQUENCE [LARGE SCALE GENOMIC DNA]</scope>
    <source>
        <strain evidence="12">IBRC-M 10987</strain>
    </source>
</reference>
<dbReference type="SUPFAM" id="SSF90123">
    <property type="entry name" value="ABC transporter transmembrane region"/>
    <property type="match status" value="1"/>
</dbReference>
<gene>
    <name evidence="11" type="ORF">ACFOZ8_11125</name>
</gene>
<dbReference type="InterPro" id="IPR003439">
    <property type="entry name" value="ABC_transporter-like_ATP-bd"/>
</dbReference>
<protein>
    <submittedName>
        <fullName evidence="11">ABC transporter ATP-binding protein</fullName>
    </submittedName>
</protein>
<keyword evidence="5 8" id="KW-1133">Transmembrane helix</keyword>
<name>A0ABV8K2R2_9BACL</name>
<dbReference type="RefSeq" id="WP_377718871.1">
    <property type="nucleotide sequence ID" value="NZ_JBHSAM010000023.1"/>
</dbReference>